<organism evidence="4 5">
    <name type="scientific">Micromonospora carbonacea</name>
    <dbReference type="NCBI Taxonomy" id="47853"/>
    <lineage>
        <taxon>Bacteria</taxon>
        <taxon>Bacillati</taxon>
        <taxon>Actinomycetota</taxon>
        <taxon>Actinomycetes</taxon>
        <taxon>Micromonosporales</taxon>
        <taxon>Micromonosporaceae</taxon>
        <taxon>Micromonospora</taxon>
    </lineage>
</organism>
<proteinExistence type="predicted"/>
<dbReference type="PROSITE" id="PS50043">
    <property type="entry name" value="HTH_LUXR_2"/>
    <property type="match status" value="1"/>
</dbReference>
<dbReference type="PANTHER" id="PTHR44688:SF16">
    <property type="entry name" value="DNA-BINDING TRANSCRIPTIONAL ACTIVATOR DEVR_DOSR"/>
    <property type="match status" value="1"/>
</dbReference>
<evidence type="ECO:0000256" key="2">
    <source>
        <dbReference type="ARBA" id="ARBA00023125"/>
    </source>
</evidence>
<keyword evidence="2" id="KW-0238">DNA-binding</keyword>
<evidence type="ECO:0000256" key="1">
    <source>
        <dbReference type="ARBA" id="ARBA00023015"/>
    </source>
</evidence>
<dbReference type="Gene3D" id="1.10.10.10">
    <property type="entry name" value="Winged helix-like DNA-binding domain superfamily/Winged helix DNA-binding domain"/>
    <property type="match status" value="1"/>
</dbReference>
<dbReference type="InterPro" id="IPR000792">
    <property type="entry name" value="Tscrpt_reg_LuxR_C"/>
</dbReference>
<dbReference type="AlphaFoldDB" id="A0A7H8XG34"/>
<keyword evidence="3" id="KW-0804">Transcription</keyword>
<evidence type="ECO:0000256" key="3">
    <source>
        <dbReference type="ARBA" id="ARBA00023163"/>
    </source>
</evidence>
<protein>
    <submittedName>
        <fullName evidence="4">LuxR family transcriptional regulator</fullName>
    </submittedName>
</protein>
<dbReference type="SMART" id="SM00421">
    <property type="entry name" value="HTH_LUXR"/>
    <property type="match status" value="1"/>
</dbReference>
<dbReference type="KEGG" id="mcab:HXZ27_03510"/>
<dbReference type="PRINTS" id="PR00038">
    <property type="entry name" value="HTHLUXR"/>
</dbReference>
<dbReference type="GO" id="GO:0006355">
    <property type="term" value="P:regulation of DNA-templated transcription"/>
    <property type="evidence" value="ECO:0007669"/>
    <property type="project" value="InterPro"/>
</dbReference>
<dbReference type="GO" id="GO:0003677">
    <property type="term" value="F:DNA binding"/>
    <property type="evidence" value="ECO:0007669"/>
    <property type="project" value="UniProtKB-KW"/>
</dbReference>
<dbReference type="PANTHER" id="PTHR44688">
    <property type="entry name" value="DNA-BINDING TRANSCRIPTIONAL ACTIVATOR DEVR_DOSR"/>
    <property type="match status" value="1"/>
</dbReference>
<accession>A0A7H8XG34</accession>
<dbReference type="SUPFAM" id="SSF46894">
    <property type="entry name" value="C-terminal effector domain of the bipartite response regulators"/>
    <property type="match status" value="1"/>
</dbReference>
<dbReference type="InterPro" id="IPR016032">
    <property type="entry name" value="Sig_transdc_resp-reg_C-effctor"/>
</dbReference>
<dbReference type="InterPro" id="IPR029016">
    <property type="entry name" value="GAF-like_dom_sf"/>
</dbReference>
<dbReference type="Proteomes" id="UP000509335">
    <property type="component" value="Chromosome"/>
</dbReference>
<name>A0A7H8XG34_9ACTN</name>
<dbReference type="Pfam" id="PF00196">
    <property type="entry name" value="GerE"/>
    <property type="match status" value="1"/>
</dbReference>
<sequence>MVVRRRANGGQAQQNVVAALADITAARPHFPDLFGQCTQLLRDVLGFDAACWHLNDPVTGLITTIHSDGLDPRGFAQAALLEFGRDDVATFAKIRSSGQPAETLSNATQGHVARSIRYREQLQPAGFGDELRANFDAQGGRWGCAAFMRAADRGPYTPTELRIARQIARQLGTALRGMHHPAPDPGLEAELLPAAAVLGPRDELLAADPAAEALIAELNANQPQLGVPASFLVVAGRARRMQTARARVRSRRGTWLVLHASLLDGRADGRICVVATIASPAEIIPVALIGYGLTPREQEVALHVVRGRSTNDIARILSLTNLTVQDHLKTIFAKTSVRSRRELVAHLFAATAPETW</sequence>
<keyword evidence="1" id="KW-0805">Transcription regulation</keyword>
<gene>
    <name evidence="4" type="ORF">HXZ27_03510</name>
</gene>
<dbReference type="InterPro" id="IPR036388">
    <property type="entry name" value="WH-like_DNA-bd_sf"/>
</dbReference>
<evidence type="ECO:0000313" key="4">
    <source>
        <dbReference type="EMBL" id="QLD23408.1"/>
    </source>
</evidence>
<dbReference type="CDD" id="cd06170">
    <property type="entry name" value="LuxR_C_like"/>
    <property type="match status" value="1"/>
</dbReference>
<evidence type="ECO:0000313" key="5">
    <source>
        <dbReference type="Proteomes" id="UP000509335"/>
    </source>
</evidence>
<dbReference type="SUPFAM" id="SSF55781">
    <property type="entry name" value="GAF domain-like"/>
    <property type="match status" value="1"/>
</dbReference>
<dbReference type="Gene3D" id="3.30.450.40">
    <property type="match status" value="1"/>
</dbReference>
<dbReference type="EMBL" id="CP058322">
    <property type="protein sequence ID" value="QLD23408.1"/>
    <property type="molecule type" value="Genomic_DNA"/>
</dbReference>
<dbReference type="RefSeq" id="WP_178063169.1">
    <property type="nucleotide sequence ID" value="NZ_JBICTT010000005.1"/>
</dbReference>
<reference evidence="4 5" key="1">
    <citation type="submission" date="2020-07" db="EMBL/GenBank/DDBJ databases">
        <title>A bifunctional nitrone conjugated secondary metabolite targeting the ribosome.</title>
        <authorList>
            <person name="Limbrick E.M."/>
            <person name="Graf M."/>
            <person name="Derewacz D.K."/>
            <person name="Nguyen F."/>
            <person name="Spraggins J.M."/>
            <person name="Wieland M."/>
            <person name="Ynigez-Gutierrez A.E."/>
            <person name="Reisman B.J."/>
            <person name="Zinshteyn B."/>
            <person name="McCulloch K."/>
            <person name="Iverson T.M."/>
            <person name="Green R."/>
            <person name="Wilson D.N."/>
            <person name="Bachmann B.O."/>
        </authorList>
    </citation>
    <scope>NUCLEOTIDE SEQUENCE [LARGE SCALE GENOMIC DNA]</scope>
    <source>
        <strain evidence="5">aurantiaca</strain>
    </source>
</reference>
<dbReference type="GeneID" id="301309728"/>